<dbReference type="SMART" id="SM00849">
    <property type="entry name" value="Lactamase_B"/>
    <property type="match status" value="1"/>
</dbReference>
<organism evidence="5 6">
    <name type="scientific">Paenibacillus borealis</name>
    <dbReference type="NCBI Taxonomy" id="160799"/>
    <lineage>
        <taxon>Bacteria</taxon>
        <taxon>Bacillati</taxon>
        <taxon>Bacillota</taxon>
        <taxon>Bacilli</taxon>
        <taxon>Bacillales</taxon>
        <taxon>Paenibacillaceae</taxon>
        <taxon>Paenibacillus</taxon>
    </lineage>
</organism>
<dbReference type="OrthoDB" id="9802248at2"/>
<keyword evidence="5" id="KW-0378">Hydrolase</keyword>
<evidence type="ECO:0000256" key="2">
    <source>
        <dbReference type="ARBA" id="ARBA00034301"/>
    </source>
</evidence>
<dbReference type="HOGENOM" id="CLU_030571_2_1_9"/>
<accession>A0A089LCA3</accession>
<dbReference type="EMBL" id="CP009285">
    <property type="protein sequence ID" value="AIQ59141.1"/>
    <property type="molecule type" value="Genomic_DNA"/>
</dbReference>
<proteinExistence type="predicted"/>
<name>A0A089LCA3_PAEBO</name>
<dbReference type="KEGG" id="pbd:PBOR_21040"/>
<evidence type="ECO:0000259" key="4">
    <source>
        <dbReference type="SMART" id="SM00849"/>
    </source>
</evidence>
<dbReference type="CDD" id="cd07721">
    <property type="entry name" value="yflN-like_MBL-fold"/>
    <property type="match status" value="1"/>
</dbReference>
<dbReference type="Pfam" id="PF00753">
    <property type="entry name" value="Lactamase_B"/>
    <property type="match status" value="1"/>
</dbReference>
<dbReference type="SUPFAM" id="SSF56281">
    <property type="entry name" value="Metallo-hydrolase/oxidoreductase"/>
    <property type="match status" value="1"/>
</dbReference>
<sequence>MNIVELPIQFEYEGQPYYIYPSLIVSGEELTLVDTGYPEFMPLIENAMRKHGYDPQNLRNIIITHYDDDHIGALHDFKAKYPSTMIIASEIEAPYISGQVKSERLVQAEALLVEMPVDELASGEAFVQLLMDLQHVPADQTVRDGEWILGGKCQILATPGHTSGHISLYFPELSSVITGDAAVNEENELAVANPQYCLDLASAEESLKRLKALQARTYYCFHEGKLVWDITSAQA</sequence>
<dbReference type="InterPro" id="IPR050855">
    <property type="entry name" value="NDM-1-like"/>
</dbReference>
<comment type="function">
    <text evidence="2">Counteracts the endogenous Pycsar antiviral defense system. Phosphodiesterase that enables metal-dependent hydrolysis of host cyclic nucleotide Pycsar defense signals such as cCMP and cUMP.</text>
</comment>
<evidence type="ECO:0000256" key="3">
    <source>
        <dbReference type="ARBA" id="ARBA00048505"/>
    </source>
</evidence>
<protein>
    <submittedName>
        <fullName evidence="5">Metal-dependent hydrolase</fullName>
    </submittedName>
</protein>
<comment type="catalytic activity">
    <reaction evidence="3">
        <text>3',5'-cyclic UMP + H2O = UMP + H(+)</text>
        <dbReference type="Rhea" id="RHEA:70575"/>
        <dbReference type="ChEBI" id="CHEBI:15377"/>
        <dbReference type="ChEBI" id="CHEBI:15378"/>
        <dbReference type="ChEBI" id="CHEBI:57865"/>
        <dbReference type="ChEBI" id="CHEBI:184387"/>
    </reaction>
    <physiologicalReaction direction="left-to-right" evidence="3">
        <dbReference type="Rhea" id="RHEA:70576"/>
    </physiologicalReaction>
</comment>
<dbReference type="PANTHER" id="PTHR42951">
    <property type="entry name" value="METALLO-BETA-LACTAMASE DOMAIN-CONTAINING"/>
    <property type="match status" value="1"/>
</dbReference>
<dbReference type="Proteomes" id="UP000029518">
    <property type="component" value="Chromosome"/>
</dbReference>
<comment type="catalytic activity">
    <reaction evidence="1">
        <text>3',5'-cyclic CMP + H2O = CMP + H(+)</text>
        <dbReference type="Rhea" id="RHEA:72675"/>
        <dbReference type="ChEBI" id="CHEBI:15377"/>
        <dbReference type="ChEBI" id="CHEBI:15378"/>
        <dbReference type="ChEBI" id="CHEBI:58003"/>
        <dbReference type="ChEBI" id="CHEBI:60377"/>
    </reaction>
    <physiologicalReaction direction="left-to-right" evidence="1">
        <dbReference type="Rhea" id="RHEA:72676"/>
    </physiologicalReaction>
</comment>
<feature type="domain" description="Metallo-beta-lactamase" evidence="4">
    <location>
        <begin position="18"/>
        <end position="222"/>
    </location>
</feature>
<dbReference type="GO" id="GO:0016787">
    <property type="term" value="F:hydrolase activity"/>
    <property type="evidence" value="ECO:0007669"/>
    <property type="project" value="UniProtKB-KW"/>
</dbReference>
<gene>
    <name evidence="5" type="ORF">PBOR_21040</name>
</gene>
<dbReference type="PANTHER" id="PTHR42951:SF15">
    <property type="entry name" value="METALLO-BETA-LACTAMASE SUPERFAMILY PROTEIN"/>
    <property type="match status" value="1"/>
</dbReference>
<evidence type="ECO:0000256" key="1">
    <source>
        <dbReference type="ARBA" id="ARBA00034221"/>
    </source>
</evidence>
<evidence type="ECO:0000313" key="6">
    <source>
        <dbReference type="Proteomes" id="UP000029518"/>
    </source>
</evidence>
<dbReference type="InterPro" id="IPR036866">
    <property type="entry name" value="RibonucZ/Hydroxyglut_hydro"/>
</dbReference>
<dbReference type="RefSeq" id="WP_042214747.1">
    <property type="nucleotide sequence ID" value="NZ_CP009285.1"/>
</dbReference>
<dbReference type="InterPro" id="IPR001279">
    <property type="entry name" value="Metallo-B-lactamas"/>
</dbReference>
<keyword evidence="6" id="KW-1185">Reference proteome</keyword>
<dbReference type="AlphaFoldDB" id="A0A089LCA3"/>
<dbReference type="Gene3D" id="3.60.15.10">
    <property type="entry name" value="Ribonuclease Z/Hydroxyacylglutathione hydrolase-like"/>
    <property type="match status" value="1"/>
</dbReference>
<evidence type="ECO:0000313" key="5">
    <source>
        <dbReference type="EMBL" id="AIQ59141.1"/>
    </source>
</evidence>
<reference evidence="5" key="1">
    <citation type="submission" date="2014-08" db="EMBL/GenBank/DDBJ databases">
        <title>Comparative genomics of the Paenibacillus odorifer group.</title>
        <authorList>
            <person name="den Bakker H.C."/>
            <person name="Tsai Y.-C.Y.-C."/>
            <person name="Martin N."/>
            <person name="Korlach J."/>
            <person name="Wiedmann M."/>
        </authorList>
    </citation>
    <scope>NUCLEOTIDE SEQUENCE [LARGE SCALE GENOMIC DNA]</scope>
    <source>
        <strain evidence="5">DSM 13188</strain>
    </source>
</reference>